<feature type="domain" description="O-antigen ligase-related" evidence="6">
    <location>
        <begin position="202"/>
        <end position="356"/>
    </location>
</feature>
<comment type="subcellular location">
    <subcellularLocation>
        <location evidence="1">Membrane</location>
        <topology evidence="1">Multi-pass membrane protein</topology>
    </subcellularLocation>
</comment>
<name>A0ABV7LU76_9GAMM</name>
<comment type="caution">
    <text evidence="7">The sequence shown here is derived from an EMBL/GenBank/DDBJ whole genome shotgun (WGS) entry which is preliminary data.</text>
</comment>
<evidence type="ECO:0000256" key="4">
    <source>
        <dbReference type="ARBA" id="ARBA00023136"/>
    </source>
</evidence>
<organism evidence="7 8">
    <name type="scientific">Litchfieldella rifensis</name>
    <dbReference type="NCBI Taxonomy" id="762643"/>
    <lineage>
        <taxon>Bacteria</taxon>
        <taxon>Pseudomonadati</taxon>
        <taxon>Pseudomonadota</taxon>
        <taxon>Gammaproteobacteria</taxon>
        <taxon>Oceanospirillales</taxon>
        <taxon>Halomonadaceae</taxon>
        <taxon>Litchfieldella</taxon>
    </lineage>
</organism>
<feature type="transmembrane region" description="Helical" evidence="5">
    <location>
        <begin position="406"/>
        <end position="423"/>
    </location>
</feature>
<evidence type="ECO:0000313" key="8">
    <source>
        <dbReference type="Proteomes" id="UP001595579"/>
    </source>
</evidence>
<dbReference type="Proteomes" id="UP001595579">
    <property type="component" value="Unassembled WGS sequence"/>
</dbReference>
<proteinExistence type="predicted"/>
<evidence type="ECO:0000256" key="1">
    <source>
        <dbReference type="ARBA" id="ARBA00004141"/>
    </source>
</evidence>
<dbReference type="GO" id="GO:0016874">
    <property type="term" value="F:ligase activity"/>
    <property type="evidence" value="ECO:0007669"/>
    <property type="project" value="UniProtKB-KW"/>
</dbReference>
<dbReference type="InterPro" id="IPR007016">
    <property type="entry name" value="O-antigen_ligase-rel_domated"/>
</dbReference>
<evidence type="ECO:0000256" key="2">
    <source>
        <dbReference type="ARBA" id="ARBA00022692"/>
    </source>
</evidence>
<keyword evidence="4 5" id="KW-0472">Membrane</keyword>
<feature type="transmembrane region" description="Helical" evidence="5">
    <location>
        <begin position="161"/>
        <end position="182"/>
    </location>
</feature>
<evidence type="ECO:0000313" key="7">
    <source>
        <dbReference type="EMBL" id="MFC3285473.1"/>
    </source>
</evidence>
<accession>A0ABV7LU76</accession>
<evidence type="ECO:0000259" key="6">
    <source>
        <dbReference type="Pfam" id="PF04932"/>
    </source>
</evidence>
<protein>
    <submittedName>
        <fullName evidence="7">O-antigen ligase family protein</fullName>
    </submittedName>
</protein>
<keyword evidence="3 5" id="KW-1133">Transmembrane helix</keyword>
<keyword evidence="8" id="KW-1185">Reference proteome</keyword>
<dbReference type="RefSeq" id="WP_386776239.1">
    <property type="nucleotide sequence ID" value="NZ_JBHRUG010000031.1"/>
</dbReference>
<keyword evidence="7" id="KW-0436">Ligase</keyword>
<feature type="transmembrane region" description="Helical" evidence="5">
    <location>
        <begin position="99"/>
        <end position="117"/>
    </location>
</feature>
<gene>
    <name evidence="7" type="ORF">ACFOEV_17880</name>
</gene>
<feature type="transmembrane region" description="Helical" evidence="5">
    <location>
        <begin position="194"/>
        <end position="211"/>
    </location>
</feature>
<dbReference type="PANTHER" id="PTHR37422">
    <property type="entry name" value="TEICHURONIC ACID BIOSYNTHESIS PROTEIN TUAE"/>
    <property type="match status" value="1"/>
</dbReference>
<dbReference type="EMBL" id="JBHRUG010000031">
    <property type="protein sequence ID" value="MFC3285473.1"/>
    <property type="molecule type" value="Genomic_DNA"/>
</dbReference>
<feature type="transmembrane region" description="Helical" evidence="5">
    <location>
        <begin position="20"/>
        <end position="48"/>
    </location>
</feature>
<dbReference type="Pfam" id="PF04932">
    <property type="entry name" value="Wzy_C"/>
    <property type="match status" value="1"/>
</dbReference>
<reference evidence="8" key="1">
    <citation type="journal article" date="2019" name="Int. J. Syst. Evol. Microbiol.">
        <title>The Global Catalogue of Microorganisms (GCM) 10K type strain sequencing project: providing services to taxonomists for standard genome sequencing and annotation.</title>
        <authorList>
            <consortium name="The Broad Institute Genomics Platform"/>
            <consortium name="The Broad Institute Genome Sequencing Center for Infectious Disease"/>
            <person name="Wu L."/>
            <person name="Ma J."/>
        </authorList>
    </citation>
    <scope>NUCLEOTIDE SEQUENCE [LARGE SCALE GENOMIC DNA]</scope>
    <source>
        <strain evidence="8">CECT 7698</strain>
    </source>
</reference>
<evidence type="ECO:0000256" key="5">
    <source>
        <dbReference type="SAM" id="Phobius"/>
    </source>
</evidence>
<feature type="transmembrane region" description="Helical" evidence="5">
    <location>
        <begin position="350"/>
        <end position="369"/>
    </location>
</feature>
<keyword evidence="2 5" id="KW-0812">Transmembrane</keyword>
<feature type="transmembrane region" description="Helical" evidence="5">
    <location>
        <begin position="129"/>
        <end position="149"/>
    </location>
</feature>
<evidence type="ECO:0000256" key="3">
    <source>
        <dbReference type="ARBA" id="ARBA00022989"/>
    </source>
</evidence>
<dbReference type="InterPro" id="IPR051533">
    <property type="entry name" value="WaaL-like"/>
</dbReference>
<feature type="transmembrane region" description="Helical" evidence="5">
    <location>
        <begin position="381"/>
        <end position="400"/>
    </location>
</feature>
<dbReference type="PANTHER" id="PTHR37422:SF13">
    <property type="entry name" value="LIPOPOLYSACCHARIDE BIOSYNTHESIS PROTEIN PA4999-RELATED"/>
    <property type="match status" value="1"/>
</dbReference>
<feature type="transmembrane region" description="Helical" evidence="5">
    <location>
        <begin position="240"/>
        <end position="259"/>
    </location>
</feature>
<sequence>MMVDGKYLPVSSVWQRLNTWLLFAFVALLIVVPWGYAVVPLLVAIVALMGWAAFPRSGSRSWGLDVQDGGWCLALLAFSGVWLLDVWRTGYWPVGEENQGVALPLWPLLAILLLIWLRRYPPSIKSWWLSVGCAALAVGAIALFERWVLGHDRASNGINSIPFGNLSLLMGVLSLVALLWLMECQRWNRNFHAIWLYLALAAVLAGTTASLLSGTRGGWIAMPLLLLLIFRTYREVLSKLYLRLTGGAILGLVLLVALLPQSGVTQRLAETVADVQQYWTGESTNGSVGVRLELWRGGVVLFSQAPLLGWGEGRMEAARDEMVAEGTLAGSASEHDQLHSDIIDTAARRGMLGLMTLGMLYGMPLYLFARFLRHPDPDIRALALAGVLIPVAFIDFGLTQSMLRDVRGLAGYLGLSVGLWAVLKGKIAEYAISA</sequence>